<protein>
    <recommendedName>
        <fullName evidence="1">Calcineurin-like phosphoesterase domain-containing protein</fullName>
    </recommendedName>
</protein>
<dbReference type="SUPFAM" id="SSF56300">
    <property type="entry name" value="Metallo-dependent phosphatases"/>
    <property type="match status" value="1"/>
</dbReference>
<organism evidence="2">
    <name type="scientific">marine metagenome</name>
    <dbReference type="NCBI Taxonomy" id="408172"/>
    <lineage>
        <taxon>unclassified sequences</taxon>
        <taxon>metagenomes</taxon>
        <taxon>ecological metagenomes</taxon>
    </lineage>
</organism>
<dbReference type="Gene3D" id="3.60.21.10">
    <property type="match status" value="1"/>
</dbReference>
<sequence length="74" mass="8040">MRIGLISDTHVPSAAPEPPLEIIKAFDGVDLILHAGDIYAPSCLDWLENIAPVKAVEYGSLDHFDGDPRITDRA</sequence>
<dbReference type="EMBL" id="UINC01147992">
    <property type="protein sequence ID" value="SVD39632.1"/>
    <property type="molecule type" value="Genomic_DNA"/>
</dbReference>
<dbReference type="InterPro" id="IPR024654">
    <property type="entry name" value="Calcineurin-like_PHP_lpxH"/>
</dbReference>
<evidence type="ECO:0000313" key="2">
    <source>
        <dbReference type="EMBL" id="SVD39632.1"/>
    </source>
</evidence>
<dbReference type="InterPro" id="IPR029052">
    <property type="entry name" value="Metallo-depent_PP-like"/>
</dbReference>
<gene>
    <name evidence="2" type="ORF">METZ01_LOCUS392486</name>
</gene>
<feature type="domain" description="Calcineurin-like phosphoesterase" evidence="1">
    <location>
        <begin position="1"/>
        <end position="62"/>
    </location>
</feature>
<name>A0A382UZE2_9ZZZZ</name>
<feature type="non-terminal residue" evidence="2">
    <location>
        <position position="74"/>
    </location>
</feature>
<proteinExistence type="predicted"/>
<dbReference type="Pfam" id="PF12850">
    <property type="entry name" value="Metallophos_2"/>
    <property type="match status" value="1"/>
</dbReference>
<reference evidence="2" key="1">
    <citation type="submission" date="2018-05" db="EMBL/GenBank/DDBJ databases">
        <authorList>
            <person name="Lanie J.A."/>
            <person name="Ng W.-L."/>
            <person name="Kazmierczak K.M."/>
            <person name="Andrzejewski T.M."/>
            <person name="Davidsen T.M."/>
            <person name="Wayne K.J."/>
            <person name="Tettelin H."/>
            <person name="Glass J.I."/>
            <person name="Rusch D."/>
            <person name="Podicherti R."/>
            <person name="Tsui H.-C.T."/>
            <person name="Winkler M.E."/>
        </authorList>
    </citation>
    <scope>NUCLEOTIDE SEQUENCE</scope>
</reference>
<evidence type="ECO:0000259" key="1">
    <source>
        <dbReference type="Pfam" id="PF12850"/>
    </source>
</evidence>
<accession>A0A382UZE2</accession>
<dbReference type="AlphaFoldDB" id="A0A382UZE2"/>